<comment type="caution">
    <text evidence="2">The sequence shown here is derived from an EMBL/GenBank/DDBJ whole genome shotgun (WGS) entry which is preliminary data.</text>
</comment>
<organism evidence="2 3">
    <name type="scientific">Komagataeibacter oboediens</name>
    <dbReference type="NCBI Taxonomy" id="65958"/>
    <lineage>
        <taxon>Bacteria</taxon>
        <taxon>Pseudomonadati</taxon>
        <taxon>Pseudomonadota</taxon>
        <taxon>Alphaproteobacteria</taxon>
        <taxon>Acetobacterales</taxon>
        <taxon>Acetobacteraceae</taxon>
        <taxon>Komagataeibacter</taxon>
    </lineage>
</organism>
<feature type="compositionally biased region" description="Polar residues" evidence="1">
    <location>
        <begin position="1"/>
        <end position="12"/>
    </location>
</feature>
<evidence type="ECO:0000313" key="3">
    <source>
        <dbReference type="Proteomes" id="UP000247417"/>
    </source>
</evidence>
<dbReference type="EMBL" id="NKTX01000011">
    <property type="protein sequence ID" value="PYD82292.1"/>
    <property type="molecule type" value="Genomic_DNA"/>
</dbReference>
<feature type="region of interest" description="Disordered" evidence="1">
    <location>
        <begin position="1"/>
        <end position="22"/>
    </location>
</feature>
<gene>
    <name evidence="2" type="ORF">CFR80_07445</name>
</gene>
<name>A0A318QY36_9PROT</name>
<dbReference type="Proteomes" id="UP000247417">
    <property type="component" value="Unassembled WGS sequence"/>
</dbReference>
<dbReference type="STRING" id="940286.GCA_000227565_02311"/>
<sequence length="95" mass="10281">MIMTTHRPTPQHDTPLVPFANNSDSRTIGGMTVENGTDSIAFYGQTDLSRDKAGLERAQALLAFMQQVVSTLEAQKGLPDALPPRTPTRVANPFA</sequence>
<evidence type="ECO:0000313" key="2">
    <source>
        <dbReference type="EMBL" id="PYD82292.1"/>
    </source>
</evidence>
<dbReference type="AlphaFoldDB" id="A0A318QY36"/>
<protein>
    <submittedName>
        <fullName evidence="2">Uncharacterized protein</fullName>
    </submittedName>
</protein>
<accession>A0A318QY36</accession>
<evidence type="ECO:0000256" key="1">
    <source>
        <dbReference type="SAM" id="MobiDB-lite"/>
    </source>
</evidence>
<reference evidence="2 3" key="1">
    <citation type="submission" date="2017-07" db="EMBL/GenBank/DDBJ databases">
        <title>A draft genome sequence of Komagataeibacter oboediens LMG 18849.</title>
        <authorList>
            <person name="Skraban J."/>
            <person name="Cleenwerck I."/>
            <person name="Vandamme P."/>
            <person name="Trcek J."/>
        </authorList>
    </citation>
    <scope>NUCLEOTIDE SEQUENCE [LARGE SCALE GENOMIC DNA]</scope>
    <source>
        <strain evidence="2 3">LMG 18849</strain>
    </source>
</reference>
<proteinExistence type="predicted"/>